<dbReference type="SUPFAM" id="SSF102114">
    <property type="entry name" value="Radical SAM enzymes"/>
    <property type="match status" value="1"/>
</dbReference>
<evidence type="ECO:0000256" key="4">
    <source>
        <dbReference type="ARBA" id="ARBA00022723"/>
    </source>
</evidence>
<feature type="domain" description="Radical SAM core" evidence="7">
    <location>
        <begin position="74"/>
        <end position="288"/>
    </location>
</feature>
<dbReference type="PROSITE" id="PS51918">
    <property type="entry name" value="RADICAL_SAM"/>
    <property type="match status" value="1"/>
</dbReference>
<dbReference type="SFLD" id="SFLDS00029">
    <property type="entry name" value="Radical_SAM"/>
    <property type="match status" value="1"/>
</dbReference>
<protein>
    <submittedName>
        <fullName evidence="8">AmmeMemoRadiSam system radical SAM enzyme</fullName>
    </submittedName>
</protein>
<dbReference type="InterPro" id="IPR027596">
    <property type="entry name" value="AmmeMemoSam_rS"/>
</dbReference>
<keyword evidence="4" id="KW-0479">Metal-binding</keyword>
<dbReference type="Gene3D" id="3.20.20.70">
    <property type="entry name" value="Aldolase class I"/>
    <property type="match status" value="1"/>
</dbReference>
<gene>
    <name evidence="8" type="primary">amrS</name>
    <name evidence="8" type="ORF">AAAT87_03880</name>
</gene>
<evidence type="ECO:0000256" key="3">
    <source>
        <dbReference type="ARBA" id="ARBA00022691"/>
    </source>
</evidence>
<dbReference type="Pfam" id="PF04055">
    <property type="entry name" value="Radical_SAM"/>
    <property type="match status" value="1"/>
</dbReference>
<evidence type="ECO:0000256" key="1">
    <source>
        <dbReference type="ARBA" id="ARBA00001966"/>
    </source>
</evidence>
<keyword evidence="6" id="KW-0411">Iron-sulfur</keyword>
<dbReference type="EMBL" id="JBBNGE010000008">
    <property type="protein sequence ID" value="MEQ2507421.1"/>
    <property type="molecule type" value="Genomic_DNA"/>
</dbReference>
<dbReference type="Proteomes" id="UP001465717">
    <property type="component" value="Unassembled WGS sequence"/>
</dbReference>
<proteinExistence type="predicted"/>
<keyword evidence="2" id="KW-0004">4Fe-4S</keyword>
<dbReference type="CDD" id="cd01335">
    <property type="entry name" value="Radical_SAM"/>
    <property type="match status" value="1"/>
</dbReference>
<sequence length="295" mass="33665">MMKECRFYKKLDGVGRYAANTVMCELCPHCCIISEGRHGKCGSRWNFEGRLYSVVYGKPCALADDPIEKKPLNEFHPGTRCLSLSCTGCNFRCLNCQNHDISQVLPSNVDFYELSPLEIVEIAVKHHLPGIAFTYTEPLTYYEYIYDIAQEAHKRGLWNILVSAGYINPEPLKEIVSFIDAANIDLKAFSDEVYQKQCGGHLQPVLDTLLTIKEAGVHLEITNLLIPGVNDDEGMIRDMCRWLNDHGFDDCPLHFSRFFPQYRMKDSIPTPRETLYLARRIAEEEGINKVYLGNI</sequence>
<dbReference type="InterPro" id="IPR006638">
    <property type="entry name" value="Elp3/MiaA/NifB-like_rSAM"/>
</dbReference>
<comment type="cofactor">
    <cofactor evidence="1">
        <name>[4Fe-4S] cluster</name>
        <dbReference type="ChEBI" id="CHEBI:49883"/>
    </cofactor>
</comment>
<keyword evidence="9" id="KW-1185">Reference proteome</keyword>
<evidence type="ECO:0000256" key="6">
    <source>
        <dbReference type="ARBA" id="ARBA00023014"/>
    </source>
</evidence>
<dbReference type="SFLD" id="SFLDG01101">
    <property type="entry name" value="Uncharacterised_Radical_SAM_Su"/>
    <property type="match status" value="1"/>
</dbReference>
<dbReference type="PIRSF" id="PIRSF004869">
    <property type="entry name" value="PflX_prd"/>
    <property type="match status" value="1"/>
</dbReference>
<dbReference type="InterPro" id="IPR058240">
    <property type="entry name" value="rSAM_sf"/>
</dbReference>
<name>A0ABV1FWB2_9BACT</name>
<comment type="caution">
    <text evidence="8">The sequence shown here is derived from an EMBL/GenBank/DDBJ whole genome shotgun (WGS) entry which is preliminary data.</text>
</comment>
<dbReference type="NCBIfam" id="TIGR04337">
    <property type="entry name" value="AmmeMemoSam_rS"/>
    <property type="match status" value="1"/>
</dbReference>
<dbReference type="InterPro" id="IPR013785">
    <property type="entry name" value="Aldolase_TIM"/>
</dbReference>
<dbReference type="SMART" id="SM00729">
    <property type="entry name" value="Elp3"/>
    <property type="match status" value="1"/>
</dbReference>
<accession>A0ABV1FWB2</accession>
<dbReference type="PANTHER" id="PTHR30352">
    <property type="entry name" value="PYRUVATE FORMATE-LYASE-ACTIVATING ENZYME"/>
    <property type="match status" value="1"/>
</dbReference>
<keyword evidence="5" id="KW-0408">Iron</keyword>
<evidence type="ECO:0000256" key="5">
    <source>
        <dbReference type="ARBA" id="ARBA00023004"/>
    </source>
</evidence>
<evidence type="ECO:0000259" key="7">
    <source>
        <dbReference type="PROSITE" id="PS51918"/>
    </source>
</evidence>
<evidence type="ECO:0000256" key="2">
    <source>
        <dbReference type="ARBA" id="ARBA00022485"/>
    </source>
</evidence>
<organism evidence="8 9">
    <name type="scientific">Segatella sinensis</name>
    <dbReference type="NCBI Taxonomy" id="3085167"/>
    <lineage>
        <taxon>Bacteria</taxon>
        <taxon>Pseudomonadati</taxon>
        <taxon>Bacteroidota</taxon>
        <taxon>Bacteroidia</taxon>
        <taxon>Bacteroidales</taxon>
        <taxon>Prevotellaceae</taxon>
        <taxon>Segatella</taxon>
    </lineage>
</organism>
<reference evidence="8 9" key="1">
    <citation type="submission" date="2024-04" db="EMBL/GenBank/DDBJ databases">
        <title>Human intestinal bacterial collection.</title>
        <authorList>
            <person name="Pauvert C."/>
            <person name="Hitch T.C.A."/>
            <person name="Clavel T."/>
        </authorList>
    </citation>
    <scope>NUCLEOTIDE SEQUENCE [LARGE SCALE GENOMIC DNA]</scope>
    <source>
        <strain evidence="8 9">CLA-AA-H174</strain>
    </source>
</reference>
<evidence type="ECO:0000313" key="9">
    <source>
        <dbReference type="Proteomes" id="UP001465717"/>
    </source>
</evidence>
<keyword evidence="3" id="KW-0949">S-adenosyl-L-methionine</keyword>
<dbReference type="InterPro" id="IPR016431">
    <property type="entry name" value="Pyrv-formate_lyase-activ_prd"/>
</dbReference>
<evidence type="ECO:0000313" key="8">
    <source>
        <dbReference type="EMBL" id="MEQ2507421.1"/>
    </source>
</evidence>
<dbReference type="InterPro" id="IPR007197">
    <property type="entry name" value="rSAM"/>
</dbReference>
<dbReference type="InterPro" id="IPR034457">
    <property type="entry name" value="Organic_radical-activating"/>
</dbReference>
<dbReference type="PANTHER" id="PTHR30352:SF5">
    <property type="entry name" value="PYRUVATE FORMATE-LYASE 1-ACTIVATING ENZYME"/>
    <property type="match status" value="1"/>
</dbReference>
<dbReference type="RefSeq" id="WP_349225689.1">
    <property type="nucleotide sequence ID" value="NZ_JBBNFG020000004.1"/>
</dbReference>